<reference evidence="4" key="2">
    <citation type="submission" date="2020-12" db="UniProtKB">
        <authorList>
            <consortium name="WormBaseParasite"/>
        </authorList>
    </citation>
    <scope>IDENTIFICATION</scope>
</reference>
<dbReference type="Proteomes" id="UP000035682">
    <property type="component" value="Unplaced"/>
</dbReference>
<proteinExistence type="predicted"/>
<evidence type="ECO:0000256" key="1">
    <source>
        <dbReference type="SAM" id="Phobius"/>
    </source>
</evidence>
<dbReference type="SUPFAM" id="SSF81321">
    <property type="entry name" value="Family A G protein-coupled receptor-like"/>
    <property type="match status" value="1"/>
</dbReference>
<dbReference type="EMBL" id="LN609529">
    <property type="protein sequence ID" value="CEF69765.1"/>
    <property type="molecule type" value="Genomic_DNA"/>
</dbReference>
<evidence type="ECO:0000313" key="2">
    <source>
        <dbReference type="EMBL" id="CEF69765.1"/>
    </source>
</evidence>
<organism evidence="2">
    <name type="scientific">Strongyloides ratti</name>
    <name type="common">Parasitic roundworm</name>
    <dbReference type="NCBI Taxonomy" id="34506"/>
    <lineage>
        <taxon>Eukaryota</taxon>
        <taxon>Metazoa</taxon>
        <taxon>Ecdysozoa</taxon>
        <taxon>Nematoda</taxon>
        <taxon>Chromadorea</taxon>
        <taxon>Rhabditida</taxon>
        <taxon>Tylenchina</taxon>
        <taxon>Panagrolaimomorpha</taxon>
        <taxon>Strongyloidoidea</taxon>
        <taxon>Strongyloididae</taxon>
        <taxon>Strongyloides</taxon>
    </lineage>
</organism>
<feature type="transmembrane region" description="Helical" evidence="1">
    <location>
        <begin position="187"/>
        <end position="210"/>
    </location>
</feature>
<feature type="transmembrane region" description="Helical" evidence="1">
    <location>
        <begin position="222"/>
        <end position="246"/>
    </location>
</feature>
<keyword evidence="1" id="KW-0812">Transmembrane</keyword>
<dbReference type="CTD" id="36382136"/>
<dbReference type="PANTHER" id="PTHR22943">
    <property type="entry name" value="7-TRANSMEMBRANE DOMAIN RECEPTOR C.ELEGANS"/>
    <property type="match status" value="1"/>
</dbReference>
<keyword evidence="1" id="KW-0472">Membrane</keyword>
<evidence type="ECO:0000313" key="5">
    <source>
        <dbReference type="WormBase" id="SRAE_2000441100"/>
    </source>
</evidence>
<keyword evidence="3" id="KW-1185">Reference proteome</keyword>
<feature type="transmembrane region" description="Helical" evidence="1">
    <location>
        <begin position="12"/>
        <end position="30"/>
    </location>
</feature>
<dbReference type="WBParaSite" id="SRAE_2000441100.1">
    <property type="protein sequence ID" value="SRAE_2000441100.1"/>
    <property type="gene ID" value="WBGene00264643"/>
</dbReference>
<evidence type="ECO:0000313" key="4">
    <source>
        <dbReference type="WBParaSite" id="SRAE_2000441100.1"/>
    </source>
</evidence>
<dbReference type="PANTHER" id="PTHR22943:SF248">
    <property type="entry name" value="SEVEN TM RECEPTOR"/>
    <property type="match status" value="1"/>
</dbReference>
<feature type="transmembrane region" description="Helical" evidence="1">
    <location>
        <begin position="149"/>
        <end position="166"/>
    </location>
</feature>
<reference evidence="2 3" key="1">
    <citation type="submission" date="2014-09" db="EMBL/GenBank/DDBJ databases">
        <authorList>
            <person name="Martin A.A."/>
        </authorList>
    </citation>
    <scope>NUCLEOTIDE SEQUENCE</scope>
    <source>
        <strain evidence="3">ED321</strain>
        <strain evidence="2">ED321 Heterogonic</strain>
    </source>
</reference>
<dbReference type="GeneID" id="36382136"/>
<dbReference type="InterPro" id="IPR019421">
    <property type="entry name" value="7TM_GPCR_serpentine_rcpt_Srd"/>
</dbReference>
<evidence type="ECO:0000313" key="3">
    <source>
        <dbReference type="Proteomes" id="UP000035682"/>
    </source>
</evidence>
<dbReference type="AlphaFoldDB" id="A0A090MZY9"/>
<dbReference type="Pfam" id="PF10317">
    <property type="entry name" value="7TM_GPCR_Srd"/>
    <property type="match status" value="1"/>
</dbReference>
<gene>
    <name evidence="2 4 5" type="ORF">SRAE_2000441100</name>
</gene>
<protein>
    <submittedName>
        <fullName evidence="2 4">7TM GPCR, serpentine receptor class d (Srd) family-containing protein</fullName>
    </submittedName>
</protein>
<sequence length="287" mass="33422">MTIRRLLSINDLIGTILGGAVNSLLLFILYKMEKHEINNYKRILYLVTITDLLLALSNSIVMMSMETYNGYIIIFTEELTLVILSLIIWHAISLIVLSFCIIPSDDPSYKHIIKLIEESYKYELIEYGREVIILNIFLIYGLIYNVYLFLVSFIAVIIIYYSYYKIRKELKSQKNSMSPKSISLQNQLNLVMFCHALVPMFLSFTPILIFEASDYFQFNIKGLGTLLFFSIEWVPFISGLISLTMINACRRKFLKMINFRSSMQSSHVIPAQQNYRHSNIRISSYVE</sequence>
<keyword evidence="1" id="KW-1133">Transmembrane helix</keyword>
<dbReference type="WormBase" id="SRAE_2000441100">
    <property type="protein sequence ID" value="SRP12024"/>
    <property type="gene ID" value="WBGene00264643"/>
</dbReference>
<keyword evidence="2" id="KW-0675">Receptor</keyword>
<name>A0A090MZY9_STRRB</name>
<feature type="transmembrane region" description="Helical" evidence="1">
    <location>
        <begin position="42"/>
        <end position="61"/>
    </location>
</feature>
<accession>A0A090MZY9</accession>
<feature type="transmembrane region" description="Helical" evidence="1">
    <location>
        <begin position="81"/>
        <end position="103"/>
    </location>
</feature>
<dbReference type="RefSeq" id="XP_024508964.1">
    <property type="nucleotide sequence ID" value="XM_024643279.1"/>
</dbReference>